<proteinExistence type="predicted"/>
<name>A0ABQ3YIC0_9ACTN</name>
<dbReference type="Proteomes" id="UP000609879">
    <property type="component" value="Unassembled WGS sequence"/>
</dbReference>
<comment type="caution">
    <text evidence="1">The sequence shown here is derived from an EMBL/GenBank/DDBJ whole genome shotgun (WGS) entry which is preliminary data.</text>
</comment>
<dbReference type="EMBL" id="BOMI01000176">
    <property type="protein sequence ID" value="GID79732.1"/>
    <property type="molecule type" value="Genomic_DNA"/>
</dbReference>
<protein>
    <submittedName>
        <fullName evidence="1">Uncharacterized protein</fullName>
    </submittedName>
</protein>
<gene>
    <name evidence="1" type="ORF">Ade02nite_83730</name>
</gene>
<organism evidence="1 2">
    <name type="scientific">Paractinoplanes deccanensis</name>
    <dbReference type="NCBI Taxonomy" id="113561"/>
    <lineage>
        <taxon>Bacteria</taxon>
        <taxon>Bacillati</taxon>
        <taxon>Actinomycetota</taxon>
        <taxon>Actinomycetes</taxon>
        <taxon>Micromonosporales</taxon>
        <taxon>Micromonosporaceae</taxon>
        <taxon>Paractinoplanes</taxon>
    </lineage>
</organism>
<accession>A0ABQ3YIC0</accession>
<reference evidence="1 2" key="1">
    <citation type="submission" date="2021-01" db="EMBL/GenBank/DDBJ databases">
        <title>Whole genome shotgun sequence of Actinoplanes deccanensis NBRC 13994.</title>
        <authorList>
            <person name="Komaki H."/>
            <person name="Tamura T."/>
        </authorList>
    </citation>
    <scope>NUCLEOTIDE SEQUENCE [LARGE SCALE GENOMIC DNA]</scope>
    <source>
        <strain evidence="1 2">NBRC 13994</strain>
    </source>
</reference>
<sequence length="78" mass="8169">MKPPMSSTIEGTAVARIVESIAISAVESMTAARTGPRSDRSPTLLTTLIVYPSPWRGAHPGGGEEGSITPYRCLPCLA</sequence>
<evidence type="ECO:0000313" key="2">
    <source>
        <dbReference type="Proteomes" id="UP000609879"/>
    </source>
</evidence>
<evidence type="ECO:0000313" key="1">
    <source>
        <dbReference type="EMBL" id="GID79732.1"/>
    </source>
</evidence>
<keyword evidence="2" id="KW-1185">Reference proteome</keyword>